<dbReference type="OrthoDB" id="546450at2759"/>
<dbReference type="SUPFAM" id="SSF50494">
    <property type="entry name" value="Trypsin-like serine proteases"/>
    <property type="match status" value="1"/>
</dbReference>
<proteinExistence type="predicted"/>
<evidence type="ECO:0000256" key="4">
    <source>
        <dbReference type="ARBA" id="ARBA00023026"/>
    </source>
</evidence>
<dbReference type="InterPro" id="IPR009003">
    <property type="entry name" value="Peptidase_S1_PA"/>
</dbReference>
<dbReference type="AlphaFoldDB" id="A0A225W951"/>
<comment type="caution">
    <text evidence="8">The sequence shown here is derived from an EMBL/GenBank/DDBJ whole genome shotgun (WGS) entry which is preliminary data.</text>
</comment>
<keyword evidence="5" id="KW-1015">Disulfide bond</keyword>
<accession>A0A225W951</accession>
<feature type="domain" description="Peptidase S1" evidence="7">
    <location>
        <begin position="1"/>
        <end position="103"/>
    </location>
</feature>
<name>A0A225W951_9STRA</name>
<dbReference type="Pfam" id="PF00089">
    <property type="entry name" value="Trypsin"/>
    <property type="match status" value="1"/>
</dbReference>
<dbReference type="GO" id="GO:0005576">
    <property type="term" value="C:extracellular region"/>
    <property type="evidence" value="ECO:0007669"/>
    <property type="project" value="UniProtKB-SubCell"/>
</dbReference>
<dbReference type="STRING" id="4795.A0A225W951"/>
<keyword evidence="8" id="KW-0645">Protease</keyword>
<keyword evidence="6" id="KW-0325">Glycoprotein</keyword>
<evidence type="ECO:0000313" key="8">
    <source>
        <dbReference type="EMBL" id="OWZ14283.1"/>
    </source>
</evidence>
<comment type="subcellular location">
    <subcellularLocation>
        <location evidence="1">Secreted</location>
    </subcellularLocation>
</comment>
<dbReference type="EMBL" id="NBNE01001374">
    <property type="protein sequence ID" value="OWZ14283.1"/>
    <property type="molecule type" value="Genomic_DNA"/>
</dbReference>
<dbReference type="Proteomes" id="UP000198211">
    <property type="component" value="Unassembled WGS sequence"/>
</dbReference>
<dbReference type="PANTHER" id="PTHR24276:SF98">
    <property type="entry name" value="FI18310P1-RELATED"/>
    <property type="match status" value="1"/>
</dbReference>
<evidence type="ECO:0000256" key="5">
    <source>
        <dbReference type="ARBA" id="ARBA00023157"/>
    </source>
</evidence>
<keyword evidence="2" id="KW-0964">Secreted</keyword>
<protein>
    <submittedName>
        <fullName evidence="8">Serine protease trypsin-like protein</fullName>
    </submittedName>
</protein>
<organism evidence="8 9">
    <name type="scientific">Phytophthora megakarya</name>
    <dbReference type="NCBI Taxonomy" id="4795"/>
    <lineage>
        <taxon>Eukaryota</taxon>
        <taxon>Sar</taxon>
        <taxon>Stramenopiles</taxon>
        <taxon>Oomycota</taxon>
        <taxon>Peronosporomycetes</taxon>
        <taxon>Peronosporales</taxon>
        <taxon>Peronosporaceae</taxon>
        <taxon>Phytophthora</taxon>
    </lineage>
</organism>
<keyword evidence="9" id="KW-1185">Reference proteome</keyword>
<dbReference type="GO" id="GO:0004252">
    <property type="term" value="F:serine-type endopeptidase activity"/>
    <property type="evidence" value="ECO:0007669"/>
    <property type="project" value="InterPro"/>
</dbReference>
<keyword evidence="8" id="KW-0378">Hydrolase</keyword>
<evidence type="ECO:0000256" key="1">
    <source>
        <dbReference type="ARBA" id="ARBA00004613"/>
    </source>
</evidence>
<dbReference type="Gene3D" id="2.40.10.10">
    <property type="entry name" value="Trypsin-like serine proteases"/>
    <property type="match status" value="1"/>
</dbReference>
<reference evidence="9" key="1">
    <citation type="submission" date="2017-03" db="EMBL/GenBank/DDBJ databases">
        <title>Phytopthora megakarya and P. palmivora, two closely related causual agents of cacao black pod achieved similar genome size and gene model numbers by different mechanisms.</title>
        <authorList>
            <person name="Ali S."/>
            <person name="Shao J."/>
            <person name="Larry D.J."/>
            <person name="Kronmiller B."/>
            <person name="Shen D."/>
            <person name="Strem M.D."/>
            <person name="Melnick R.L."/>
            <person name="Guiltinan M.J."/>
            <person name="Tyler B.M."/>
            <person name="Meinhardt L.W."/>
            <person name="Bailey B.A."/>
        </authorList>
    </citation>
    <scope>NUCLEOTIDE SEQUENCE [LARGE SCALE GENOMIC DNA]</scope>
    <source>
        <strain evidence="9">zdho120</strain>
    </source>
</reference>
<keyword evidence="4" id="KW-0843">Virulence</keyword>
<evidence type="ECO:0000256" key="3">
    <source>
        <dbReference type="ARBA" id="ARBA00022729"/>
    </source>
</evidence>
<evidence type="ECO:0000256" key="2">
    <source>
        <dbReference type="ARBA" id="ARBA00022525"/>
    </source>
</evidence>
<keyword evidence="3" id="KW-0732">Signal</keyword>
<evidence type="ECO:0000313" key="9">
    <source>
        <dbReference type="Proteomes" id="UP000198211"/>
    </source>
</evidence>
<dbReference type="GO" id="GO:0006508">
    <property type="term" value="P:proteolysis"/>
    <property type="evidence" value="ECO:0007669"/>
    <property type="project" value="UniProtKB-KW"/>
</dbReference>
<evidence type="ECO:0000256" key="6">
    <source>
        <dbReference type="ARBA" id="ARBA00023180"/>
    </source>
</evidence>
<gene>
    <name evidence="8" type="ORF">PHMEG_00012265</name>
</gene>
<evidence type="ECO:0000259" key="7">
    <source>
        <dbReference type="PROSITE" id="PS50240"/>
    </source>
</evidence>
<dbReference type="InterPro" id="IPR050430">
    <property type="entry name" value="Peptidase_S1"/>
</dbReference>
<dbReference type="PANTHER" id="PTHR24276">
    <property type="entry name" value="POLYSERASE-RELATED"/>
    <property type="match status" value="1"/>
</dbReference>
<dbReference type="PROSITE" id="PS50240">
    <property type="entry name" value="TRYPSIN_DOM"/>
    <property type="match status" value="1"/>
</dbReference>
<sequence>MGWFVAQGEDTMPYELTRRDVQLMSNEKCLEETIVDDTHFCSHGVTNETSCRGDYGGPVVIEHPGGDVLVGTMSWGDDCEKNDYPSIYSRVSSARAWIQSVVSGVCFH</sequence>
<dbReference type="InterPro" id="IPR043504">
    <property type="entry name" value="Peptidase_S1_PA_chymotrypsin"/>
</dbReference>
<dbReference type="InterPro" id="IPR001254">
    <property type="entry name" value="Trypsin_dom"/>
</dbReference>